<proteinExistence type="inferred from homology"/>
<feature type="domain" description="PucR C-terminal helix-turn-helix" evidence="3">
    <location>
        <begin position="493"/>
        <end position="550"/>
    </location>
</feature>
<dbReference type="SUPFAM" id="SSF46689">
    <property type="entry name" value="Homeodomain-like"/>
    <property type="match status" value="1"/>
</dbReference>
<organism evidence="5 6">
    <name type="scientific">Clostridium bovifaecis</name>
    <dbReference type="NCBI Taxonomy" id="2184719"/>
    <lineage>
        <taxon>Bacteria</taxon>
        <taxon>Bacillati</taxon>
        <taxon>Bacillota</taxon>
        <taxon>Clostridia</taxon>
        <taxon>Eubacteriales</taxon>
        <taxon>Clostridiaceae</taxon>
        <taxon>Clostridium</taxon>
    </lineage>
</organism>
<accession>A0A6I6F006</accession>
<dbReference type="InterPro" id="IPR051448">
    <property type="entry name" value="CdaR-like_regulators"/>
</dbReference>
<evidence type="ECO:0000259" key="2">
    <source>
        <dbReference type="Pfam" id="PF07905"/>
    </source>
</evidence>
<dbReference type="Proteomes" id="UP000422764">
    <property type="component" value="Chromosome"/>
</dbReference>
<sequence>MKLLEEDMTISIKDFLNISIIKQARVKTSINTLSLRPIESISVIEIPVENFVRQNELVLSTAIGCNNAPEIFKEFIRDVFESGASALAVAVGGHVKKIPKEVIEYAEKLQFPIIEIPWDIRFADIMEAVLAQLNSRQQANLKCFEDLQKQLLTYYLNGSTLSDAAELIRQALGNPVVIVNTSGTLKGTSNKAEEFINSLTPCLLELLSDIDEGSFKKYNSEESCLIFRIQSGNILYGYLFLKSATDKTSKDHLINKKANIIRHVITPITLWFNREQAIYETEMHMRDDFVWNLAKGEIDSWDDVSSRAKSIGYNLSTSYVCIVGLLENMEEAYKTQKSNSTSYEQWLYDNIKNIKAQILRIGTYLKRAIMTTYQQDRLVIFLEVTNEESKESINRFLDLIEEKLKKLYCGIRISWGIGENHIGVKLFHKSFTDAKIALEVCYNQKGPGYRSTYNNISIYRMLSAVSSNQEVQEMIKLTIGKLIEYDIEHGLDLINTFKIYIQNKGNVSQTARALHLHRQSLLYRLKKIEVITNLSLENSDDLFLLDICVRLWATQTNTHS</sequence>
<comment type="similarity">
    <text evidence="1">Belongs to the CdaR family.</text>
</comment>
<dbReference type="Pfam" id="PF17853">
    <property type="entry name" value="GGDEF_2"/>
    <property type="match status" value="1"/>
</dbReference>
<dbReference type="InterPro" id="IPR042070">
    <property type="entry name" value="PucR_C-HTH_sf"/>
</dbReference>
<dbReference type="InterPro" id="IPR009057">
    <property type="entry name" value="Homeodomain-like_sf"/>
</dbReference>
<evidence type="ECO:0000259" key="4">
    <source>
        <dbReference type="Pfam" id="PF17853"/>
    </source>
</evidence>
<dbReference type="AlphaFoldDB" id="A0A6I6F006"/>
<name>A0A6I6F006_9CLOT</name>
<feature type="domain" description="CdaR GGDEF-like" evidence="4">
    <location>
        <begin position="300"/>
        <end position="440"/>
    </location>
</feature>
<evidence type="ECO:0000259" key="3">
    <source>
        <dbReference type="Pfam" id="PF13556"/>
    </source>
</evidence>
<evidence type="ECO:0000313" key="5">
    <source>
        <dbReference type="EMBL" id="QGU94584.1"/>
    </source>
</evidence>
<evidence type="ECO:0000256" key="1">
    <source>
        <dbReference type="ARBA" id="ARBA00006754"/>
    </source>
</evidence>
<dbReference type="Gene3D" id="1.10.10.2840">
    <property type="entry name" value="PucR C-terminal helix-turn-helix domain"/>
    <property type="match status" value="1"/>
</dbReference>
<dbReference type="InterPro" id="IPR012914">
    <property type="entry name" value="PucR_dom"/>
</dbReference>
<dbReference type="InterPro" id="IPR025736">
    <property type="entry name" value="PucR_C-HTH_dom"/>
</dbReference>
<protein>
    <submittedName>
        <fullName evidence="5">PucR family transcriptional regulator</fullName>
    </submittedName>
</protein>
<dbReference type="Pfam" id="PF13556">
    <property type="entry name" value="HTH_30"/>
    <property type="match status" value="1"/>
</dbReference>
<evidence type="ECO:0000313" key="6">
    <source>
        <dbReference type="Proteomes" id="UP000422764"/>
    </source>
</evidence>
<feature type="domain" description="Purine catabolism PurC-like" evidence="2">
    <location>
        <begin position="25"/>
        <end position="133"/>
    </location>
</feature>
<dbReference type="EMBL" id="CP046522">
    <property type="protein sequence ID" value="QGU94584.1"/>
    <property type="molecule type" value="Genomic_DNA"/>
</dbReference>
<dbReference type="InterPro" id="IPR041522">
    <property type="entry name" value="CdaR_GGDEF"/>
</dbReference>
<reference evidence="5 6" key="1">
    <citation type="submission" date="2019-12" db="EMBL/GenBank/DDBJ databases">
        <title>Genome sequenceing of Clostridium bovifaecis.</title>
        <authorList>
            <person name="Yao Y."/>
        </authorList>
    </citation>
    <scope>NUCLEOTIDE SEQUENCE [LARGE SCALE GENOMIC DNA]</scope>
    <source>
        <strain evidence="5 6">BXX</strain>
    </source>
</reference>
<gene>
    <name evidence="5" type="ORF">GOM49_05260</name>
</gene>
<keyword evidence="6" id="KW-1185">Reference proteome</keyword>
<dbReference type="PANTHER" id="PTHR33744:SF1">
    <property type="entry name" value="DNA-BINDING TRANSCRIPTIONAL ACTIVATOR ADER"/>
    <property type="match status" value="1"/>
</dbReference>
<dbReference type="Pfam" id="PF07905">
    <property type="entry name" value="PucR"/>
    <property type="match status" value="1"/>
</dbReference>
<dbReference type="PANTHER" id="PTHR33744">
    <property type="entry name" value="CARBOHYDRATE DIACID REGULATOR"/>
    <property type="match status" value="1"/>
</dbReference>